<dbReference type="STRING" id="402881.Plav_2291"/>
<dbReference type="Proteomes" id="UP000006377">
    <property type="component" value="Chromosome"/>
</dbReference>
<keyword evidence="4" id="KW-1185">Reference proteome</keyword>
<proteinExistence type="predicted"/>
<dbReference type="PANTHER" id="PTHR44068:SF11">
    <property type="entry name" value="GERANYL DIPHOSPHATE 2-C-METHYLTRANSFERASE"/>
    <property type="match status" value="1"/>
</dbReference>
<organism evidence="3 4">
    <name type="scientific">Parvibaculum lavamentivorans (strain DS-1 / DSM 13023 / NCIMB 13966)</name>
    <dbReference type="NCBI Taxonomy" id="402881"/>
    <lineage>
        <taxon>Bacteria</taxon>
        <taxon>Pseudomonadati</taxon>
        <taxon>Pseudomonadota</taxon>
        <taxon>Alphaproteobacteria</taxon>
        <taxon>Hyphomicrobiales</taxon>
        <taxon>Parvibaculaceae</taxon>
        <taxon>Parvibaculum</taxon>
    </lineage>
</organism>
<keyword evidence="1 3" id="KW-0808">Transferase</keyword>
<gene>
    <name evidence="3" type="ordered locus">Plav_2291</name>
</gene>
<dbReference type="SUPFAM" id="SSF53335">
    <property type="entry name" value="S-adenosyl-L-methionine-dependent methyltransferases"/>
    <property type="match status" value="1"/>
</dbReference>
<evidence type="ECO:0000313" key="4">
    <source>
        <dbReference type="Proteomes" id="UP000006377"/>
    </source>
</evidence>
<dbReference type="InterPro" id="IPR013216">
    <property type="entry name" value="Methyltransf_11"/>
</dbReference>
<dbReference type="EMBL" id="CP000774">
    <property type="protein sequence ID" value="ABS63905.1"/>
    <property type="molecule type" value="Genomic_DNA"/>
</dbReference>
<protein>
    <submittedName>
        <fullName evidence="3">Methyltransferase type 11</fullName>
    </submittedName>
</protein>
<dbReference type="InterPro" id="IPR029063">
    <property type="entry name" value="SAM-dependent_MTases_sf"/>
</dbReference>
<evidence type="ECO:0000259" key="2">
    <source>
        <dbReference type="Pfam" id="PF08241"/>
    </source>
</evidence>
<dbReference type="GO" id="GO:0008757">
    <property type="term" value="F:S-adenosylmethionine-dependent methyltransferase activity"/>
    <property type="evidence" value="ECO:0007669"/>
    <property type="project" value="InterPro"/>
</dbReference>
<dbReference type="eggNOG" id="COG2226">
    <property type="taxonomic scope" value="Bacteria"/>
</dbReference>
<dbReference type="InterPro" id="IPR050447">
    <property type="entry name" value="Erg6_SMT_methyltransf"/>
</dbReference>
<evidence type="ECO:0000256" key="1">
    <source>
        <dbReference type="ARBA" id="ARBA00022679"/>
    </source>
</evidence>
<keyword evidence="3" id="KW-0489">Methyltransferase</keyword>
<name>A7HVH2_PARL1</name>
<dbReference type="Gene3D" id="3.40.50.150">
    <property type="entry name" value="Vaccinia Virus protein VP39"/>
    <property type="match status" value="1"/>
</dbReference>
<dbReference type="PANTHER" id="PTHR44068">
    <property type="entry name" value="ZGC:194242"/>
    <property type="match status" value="1"/>
</dbReference>
<reference evidence="3 4" key="1">
    <citation type="journal article" date="2011" name="Stand. Genomic Sci.">
        <title>Complete genome sequence of Parvibaculum lavamentivorans type strain (DS-1(T)).</title>
        <authorList>
            <person name="Schleheck D."/>
            <person name="Weiss M."/>
            <person name="Pitluck S."/>
            <person name="Bruce D."/>
            <person name="Land M.L."/>
            <person name="Han S."/>
            <person name="Saunders E."/>
            <person name="Tapia R."/>
            <person name="Detter C."/>
            <person name="Brettin T."/>
            <person name="Han J."/>
            <person name="Woyke T."/>
            <person name="Goodwin L."/>
            <person name="Pennacchio L."/>
            <person name="Nolan M."/>
            <person name="Cook A.M."/>
            <person name="Kjelleberg S."/>
            <person name="Thomas T."/>
        </authorList>
    </citation>
    <scope>NUCLEOTIDE SEQUENCE [LARGE SCALE GENOMIC DNA]</scope>
    <source>
        <strain evidence="4">DS-1 / DSM 13023 / NCIMB 13966</strain>
    </source>
</reference>
<feature type="domain" description="Methyltransferase type 11" evidence="2">
    <location>
        <begin position="44"/>
        <end position="141"/>
    </location>
</feature>
<dbReference type="HOGENOM" id="CLU_062440_3_2_5"/>
<accession>A7HVH2</accession>
<dbReference type="AlphaFoldDB" id="A7HVH2"/>
<dbReference type="KEGG" id="pla:Plav_2291"/>
<dbReference type="RefSeq" id="WP_012111211.1">
    <property type="nucleotide sequence ID" value="NC_009719.1"/>
</dbReference>
<dbReference type="Pfam" id="PF08241">
    <property type="entry name" value="Methyltransf_11"/>
    <property type="match status" value="1"/>
</dbReference>
<dbReference type="CDD" id="cd02440">
    <property type="entry name" value="AdoMet_MTases"/>
    <property type="match status" value="1"/>
</dbReference>
<evidence type="ECO:0000313" key="3">
    <source>
        <dbReference type="EMBL" id="ABS63905.1"/>
    </source>
</evidence>
<sequence>MSQMLEFDEAAARSLEAMYLTPDVAGQRARVLEMLAPKPGERILDVGVGPGLLAQDIARLVGDAGRVAGLDMAPAMITMARTRLAALPQAECVTGDAAALEFADGAFDAAVSTQVYEYVADMPKALGELRRVLRPGGRALILDTDWRSVVWHSSDEARMARVLTCWDDHLADPHLPAKLGRLLARAGFQTIRVEIVPMLAAQWQPVSYAAGIMRTIHGFARGNGARHGLSADEVQGWYDDQLRLIERGEFFFSVNRYAFLAVR</sequence>
<dbReference type="GO" id="GO:0032259">
    <property type="term" value="P:methylation"/>
    <property type="evidence" value="ECO:0007669"/>
    <property type="project" value="UniProtKB-KW"/>
</dbReference>